<dbReference type="SUPFAM" id="SSF52833">
    <property type="entry name" value="Thioredoxin-like"/>
    <property type="match status" value="1"/>
</dbReference>
<dbReference type="AlphaFoldDB" id="A0A921FE42"/>
<accession>A0A921FE42</accession>
<dbReference type="Proteomes" id="UP000718012">
    <property type="component" value="Unassembled WGS sequence"/>
</dbReference>
<protein>
    <submittedName>
        <fullName evidence="2">Omp28-related outer membrane protein</fullName>
    </submittedName>
</protein>
<keyword evidence="1" id="KW-0732">Signal</keyword>
<dbReference type="InterPro" id="IPR013783">
    <property type="entry name" value="Ig-like_fold"/>
</dbReference>
<feature type="chain" id="PRO_5037874714" evidence="1">
    <location>
        <begin position="24"/>
        <end position="363"/>
    </location>
</feature>
<reference evidence="2" key="2">
    <citation type="submission" date="2021-09" db="EMBL/GenBank/DDBJ databases">
        <authorList>
            <person name="Gilroy R."/>
        </authorList>
    </citation>
    <scope>NUCLEOTIDE SEQUENCE</scope>
    <source>
        <strain evidence="2">CHK165-8395</strain>
    </source>
</reference>
<dbReference type="InterPro" id="IPR036249">
    <property type="entry name" value="Thioredoxin-like_sf"/>
</dbReference>
<reference evidence="2" key="1">
    <citation type="journal article" date="2021" name="PeerJ">
        <title>Extensive microbial diversity within the chicken gut microbiome revealed by metagenomics and culture.</title>
        <authorList>
            <person name="Gilroy R."/>
            <person name="Ravi A."/>
            <person name="Getino M."/>
            <person name="Pursley I."/>
            <person name="Horton D.L."/>
            <person name="Alikhan N.F."/>
            <person name="Baker D."/>
            <person name="Gharbi K."/>
            <person name="Hall N."/>
            <person name="Watson M."/>
            <person name="Adriaenssens E.M."/>
            <person name="Foster-Nyarko E."/>
            <person name="Jarju S."/>
            <person name="Secka A."/>
            <person name="Antonio M."/>
            <person name="Oren A."/>
            <person name="Chaudhuri R.R."/>
            <person name="La Ragione R."/>
            <person name="Hildebrand F."/>
            <person name="Pallen M.J."/>
        </authorList>
    </citation>
    <scope>NUCLEOTIDE SEQUENCE</scope>
    <source>
        <strain evidence="2">CHK165-8395</strain>
    </source>
</reference>
<feature type="signal peptide" evidence="1">
    <location>
        <begin position="1"/>
        <end position="23"/>
    </location>
</feature>
<proteinExistence type="predicted"/>
<evidence type="ECO:0000256" key="1">
    <source>
        <dbReference type="SAM" id="SignalP"/>
    </source>
</evidence>
<evidence type="ECO:0000313" key="2">
    <source>
        <dbReference type="EMBL" id="HJF07010.1"/>
    </source>
</evidence>
<comment type="caution">
    <text evidence="2">The sequence shown here is derived from an EMBL/GenBank/DDBJ whole genome shotgun (WGS) entry which is preliminary data.</text>
</comment>
<gene>
    <name evidence="2" type="ORF">K8U81_02295</name>
</gene>
<evidence type="ECO:0000313" key="3">
    <source>
        <dbReference type="Proteomes" id="UP000718012"/>
    </source>
</evidence>
<dbReference type="PROSITE" id="PS51257">
    <property type="entry name" value="PROKAR_LIPOPROTEIN"/>
    <property type="match status" value="1"/>
</dbReference>
<dbReference type="RefSeq" id="WP_302571495.1">
    <property type="nucleotide sequence ID" value="NZ_CAUBDS010000010.1"/>
</dbReference>
<name>A0A921FE42_9BACT</name>
<dbReference type="InterPro" id="IPR021615">
    <property type="entry name" value="Omp28"/>
</dbReference>
<organism evidence="2 3">
    <name type="scientific">Phocaeicola coprocola</name>
    <dbReference type="NCBI Taxonomy" id="310298"/>
    <lineage>
        <taxon>Bacteria</taxon>
        <taxon>Pseudomonadati</taxon>
        <taxon>Bacteroidota</taxon>
        <taxon>Bacteroidia</taxon>
        <taxon>Bacteroidales</taxon>
        <taxon>Bacteroidaceae</taxon>
        <taxon>Phocaeicola</taxon>
    </lineage>
</organism>
<dbReference type="EMBL" id="DYXD01000046">
    <property type="protein sequence ID" value="HJF07010.1"/>
    <property type="molecule type" value="Genomic_DNA"/>
</dbReference>
<dbReference type="Gene3D" id="2.60.40.10">
    <property type="entry name" value="Immunoglobulins"/>
    <property type="match status" value="1"/>
</dbReference>
<dbReference type="Pfam" id="PF11551">
    <property type="entry name" value="Omp28"/>
    <property type="match status" value="1"/>
</dbReference>
<sequence length="363" mass="39004">MKPAYIFKTLAVCFLMAVTACSGNDGGEDSGTVSGDLTLSISKTVIEANGTDAVTVAVMKGETDITSQSKVYMEDPSGNTSSFKETSFSTTTEGDYVFYAYYEGVKTENITVRAFKNIPSLPADSKPEQNTGFAKRVLAVQHTGTWCQFCPYLIRGIEYYQQNYPDNRAVFVAAHNDDDLTSEASDKVTSFLGVPGFPSFSVDFTNLTQEYRKDAAKEAEFLASKIDQAASNGCKTGISVASENAGSSVVVNVKVKSANVDNCRVAVWLLEDGIVAAQTGGSSTEVHNNVLWASSSTVAYGDRIQLDADGAGQNVYRMDVSNVHDLSNCRLVVFTAVPNASGRFVVDNVVTCPLDGQTAFEYE</sequence>